<dbReference type="InterPro" id="IPR026838">
    <property type="entry name" value="YheC/D"/>
</dbReference>
<evidence type="ECO:0000313" key="1">
    <source>
        <dbReference type="EMBL" id="MCJ8013507.1"/>
    </source>
</evidence>
<gene>
    <name evidence="1" type="ORF">MUG84_17410</name>
</gene>
<dbReference type="RefSeq" id="WP_244727035.1">
    <property type="nucleotide sequence ID" value="NZ_JALIRP010000007.1"/>
</dbReference>
<protein>
    <submittedName>
        <fullName evidence="1">YheC/YheD family protein</fullName>
    </submittedName>
</protein>
<organism evidence="1 2">
    <name type="scientific">Paenibacillus mangrovi</name>
    <dbReference type="NCBI Taxonomy" id="2931978"/>
    <lineage>
        <taxon>Bacteria</taxon>
        <taxon>Bacillati</taxon>
        <taxon>Bacillota</taxon>
        <taxon>Bacilli</taxon>
        <taxon>Bacillales</taxon>
        <taxon>Paenibacillaceae</taxon>
        <taxon>Paenibacillus</taxon>
    </lineage>
</organism>
<dbReference type="Proteomes" id="UP001139347">
    <property type="component" value="Unassembled WGS sequence"/>
</dbReference>
<evidence type="ECO:0000313" key="2">
    <source>
        <dbReference type="Proteomes" id="UP001139347"/>
    </source>
</evidence>
<reference evidence="1" key="1">
    <citation type="submission" date="2022-04" db="EMBL/GenBank/DDBJ databases">
        <title>Paenibacillus mangrovi sp. nov., a novel endophytic bacterium isolated from bark of Kandelia candel.</title>
        <authorList>
            <person name="Tuo L."/>
        </authorList>
    </citation>
    <scope>NUCLEOTIDE SEQUENCE</scope>
    <source>
        <strain evidence="1">KQZ6P-2</strain>
    </source>
</reference>
<proteinExistence type="predicted"/>
<name>A0A9X1WQG2_9BACL</name>
<dbReference type="SUPFAM" id="SSF56059">
    <property type="entry name" value="Glutathione synthetase ATP-binding domain-like"/>
    <property type="match status" value="1"/>
</dbReference>
<accession>A0A9X1WQG2</accession>
<comment type="caution">
    <text evidence="1">The sequence shown here is derived from an EMBL/GenBank/DDBJ whole genome shotgun (WGS) entry which is preliminary data.</text>
</comment>
<sequence>MSYTSTSIRSKWTKNNWLIKHQDLRKHVPSTMLFNKMNLTSMLSDYSIVYFKPTDGSGGFNIVRISKKSQGYETQYKTVTSFHKTMNDLYNYLHRFSNKRSFLLQKGITLARTNGKPFDIRVMVQKTNNGEWVSTAVCTKIGDSRKVATNYNQGGKIDYFHQTMSGAGYNSASIQKIEEKLKQLGVSVGNHFDHYIKGFRELGLDVALDSKGELWILEVNTRPQIYPLKNLQDKELYQRIIYYAKQYGRFT</sequence>
<keyword evidence="2" id="KW-1185">Reference proteome</keyword>
<dbReference type="EMBL" id="JALIRP010000007">
    <property type="protein sequence ID" value="MCJ8013507.1"/>
    <property type="molecule type" value="Genomic_DNA"/>
</dbReference>
<dbReference type="AlphaFoldDB" id="A0A9X1WQG2"/>
<dbReference type="Gene3D" id="3.30.470.20">
    <property type="entry name" value="ATP-grasp fold, B domain"/>
    <property type="match status" value="1"/>
</dbReference>
<dbReference type="Pfam" id="PF14398">
    <property type="entry name" value="ATPgrasp_YheCD"/>
    <property type="match status" value="1"/>
</dbReference>